<dbReference type="SUPFAM" id="SSF53756">
    <property type="entry name" value="UDP-Glycosyltransferase/glycogen phosphorylase"/>
    <property type="match status" value="1"/>
</dbReference>
<name>A0A3D8Q089_9BACI</name>
<reference evidence="3" key="1">
    <citation type="submission" date="2017-11" db="EMBL/GenBank/DDBJ databases">
        <authorList>
            <person name="Zhu W."/>
        </authorList>
    </citation>
    <scope>NUCLEOTIDE SEQUENCE [LARGE SCALE GENOMIC DNA]</scope>
    <source>
        <strain evidence="3">CAU 1183</strain>
    </source>
</reference>
<evidence type="ECO:0000313" key="3">
    <source>
        <dbReference type="Proteomes" id="UP000257143"/>
    </source>
</evidence>
<dbReference type="InterPro" id="IPR001296">
    <property type="entry name" value="Glyco_trans_1"/>
</dbReference>
<organism evidence="2 3">
    <name type="scientific">Oceanobacillus arenosus</name>
    <dbReference type="NCBI Taxonomy" id="1229153"/>
    <lineage>
        <taxon>Bacteria</taxon>
        <taxon>Bacillati</taxon>
        <taxon>Bacillota</taxon>
        <taxon>Bacilli</taxon>
        <taxon>Bacillales</taxon>
        <taxon>Bacillaceae</taxon>
        <taxon>Oceanobacillus</taxon>
    </lineage>
</organism>
<dbReference type="EMBL" id="PIOC01000003">
    <property type="protein sequence ID" value="RDW21452.1"/>
    <property type="molecule type" value="Genomic_DNA"/>
</dbReference>
<dbReference type="AlphaFoldDB" id="A0A3D8Q089"/>
<proteinExistence type="predicted"/>
<gene>
    <name evidence="2" type="ORF">CWR48_03370</name>
</gene>
<evidence type="ECO:0000259" key="1">
    <source>
        <dbReference type="Pfam" id="PF00534"/>
    </source>
</evidence>
<dbReference type="PANTHER" id="PTHR12526">
    <property type="entry name" value="GLYCOSYLTRANSFERASE"/>
    <property type="match status" value="1"/>
</dbReference>
<dbReference type="CDD" id="cd03801">
    <property type="entry name" value="GT4_PimA-like"/>
    <property type="match status" value="1"/>
</dbReference>
<keyword evidence="3" id="KW-1185">Reference proteome</keyword>
<dbReference type="Pfam" id="PF00534">
    <property type="entry name" value="Glycos_transf_1"/>
    <property type="match status" value="1"/>
</dbReference>
<evidence type="ECO:0000313" key="2">
    <source>
        <dbReference type="EMBL" id="RDW21452.1"/>
    </source>
</evidence>
<dbReference type="Proteomes" id="UP000257143">
    <property type="component" value="Unassembled WGS sequence"/>
</dbReference>
<dbReference type="Gene3D" id="3.40.50.2000">
    <property type="entry name" value="Glycogen Phosphorylase B"/>
    <property type="match status" value="2"/>
</dbReference>
<dbReference type="PANTHER" id="PTHR12526:SF630">
    <property type="entry name" value="GLYCOSYLTRANSFERASE"/>
    <property type="match status" value="1"/>
</dbReference>
<protein>
    <recommendedName>
        <fullName evidence="1">Glycosyl transferase family 1 domain-containing protein</fullName>
    </recommendedName>
</protein>
<feature type="domain" description="Glycosyl transferase family 1" evidence="1">
    <location>
        <begin position="200"/>
        <end position="374"/>
    </location>
</feature>
<comment type="caution">
    <text evidence="2">The sequence shown here is derived from an EMBL/GenBank/DDBJ whole genome shotgun (WGS) entry which is preliminary data.</text>
</comment>
<dbReference type="GO" id="GO:0016757">
    <property type="term" value="F:glycosyltransferase activity"/>
    <property type="evidence" value="ECO:0007669"/>
    <property type="project" value="InterPro"/>
</dbReference>
<dbReference type="RefSeq" id="WP_115771624.1">
    <property type="nucleotide sequence ID" value="NZ_PIOC01000003.1"/>
</dbReference>
<dbReference type="OrthoDB" id="9787617at2"/>
<accession>A0A3D8Q089</accession>
<sequence>MKKKKILMIHHSGLIGGASVSFYNIWKVLEEKYEVVGYITDDPPEFLNFLKDKGLNPKVFPFRLGKLTYYSGGNNLFKPRFWYHALHSIFQINYWNRIIRKEKPDLVIVNSKVLCWMGKLFKKNNVKSVCFVRETILGNPKSNMNRFMKDMLEDFSLVSFISNYDLQESGLKKARKVVSKNVLEINNYKDELGKVAACEKFNISSNYFNVLFVGGINELKGIDIALRAMKHLKNEDIKLIIAGKDLGDIQYQSYKSLPNIVKHRKSILFSKSIKQYIIQNGLEKKVEFIGVQPNISKAFGASDILILPMKQPHQARPVFEIGVQKKPVIIADYPHISEFVQNGVNGLTFQPNNSRELAWKILKLKNNKQYLEELGLSNYQCTIKNHTKEYAMTALLKEINDLL</sequence>